<protein>
    <recommendedName>
        <fullName evidence="3">F-box domain-containing protein</fullName>
    </recommendedName>
</protein>
<name>A0A409WZK0_9AGAR</name>
<dbReference type="EMBL" id="NHTK01004956">
    <property type="protein sequence ID" value="PPQ83958.1"/>
    <property type="molecule type" value="Genomic_DNA"/>
</dbReference>
<accession>A0A409WZK0</accession>
<keyword evidence="2" id="KW-1185">Reference proteome</keyword>
<evidence type="ECO:0000313" key="1">
    <source>
        <dbReference type="EMBL" id="PPQ83958.1"/>
    </source>
</evidence>
<reference evidence="1 2" key="1">
    <citation type="journal article" date="2018" name="Evol. Lett.">
        <title>Horizontal gene cluster transfer increased hallucinogenic mushroom diversity.</title>
        <authorList>
            <person name="Reynolds H.T."/>
            <person name="Vijayakumar V."/>
            <person name="Gluck-Thaler E."/>
            <person name="Korotkin H.B."/>
            <person name="Matheny P.B."/>
            <person name="Slot J.C."/>
        </authorList>
    </citation>
    <scope>NUCLEOTIDE SEQUENCE [LARGE SCALE GENOMIC DNA]</scope>
    <source>
        <strain evidence="1 2">2629</strain>
    </source>
</reference>
<gene>
    <name evidence="1" type="ORF">CVT24_006132</name>
</gene>
<evidence type="ECO:0000313" key="2">
    <source>
        <dbReference type="Proteomes" id="UP000284842"/>
    </source>
</evidence>
<dbReference type="InParanoid" id="A0A409WZK0"/>
<evidence type="ECO:0008006" key="3">
    <source>
        <dbReference type="Google" id="ProtNLM"/>
    </source>
</evidence>
<dbReference type="AlphaFoldDB" id="A0A409WZK0"/>
<sequence>MSKCSSLTELTLRGSFKDMNRLPALAYKLTRLNLETDERQEILTGLSGAFELLWRTDSQGSSPISWLTDFSVVILVDADLPILHRMLNDLHHLRSLEINGLLSDRDDTFSFNDIKLQGHLQSSFPSLSALSFSFWHYDGSPVISTFIDMLNTLPVTHLKSFKIVIDKWLFLWLDEEKHYTLDDILLPHLAKIVSRLWKVQRLEELEVVLKFHNRSFADEGSDDAFDWDDRVGTLSDDGFLPQLQASVQLLEKNCGLENAVFMFYFTPIVISDSAFMRPRMVSRSVIIRVYPKIRR</sequence>
<organism evidence="1 2">
    <name type="scientific">Panaeolus cyanescens</name>
    <dbReference type="NCBI Taxonomy" id="181874"/>
    <lineage>
        <taxon>Eukaryota</taxon>
        <taxon>Fungi</taxon>
        <taxon>Dikarya</taxon>
        <taxon>Basidiomycota</taxon>
        <taxon>Agaricomycotina</taxon>
        <taxon>Agaricomycetes</taxon>
        <taxon>Agaricomycetidae</taxon>
        <taxon>Agaricales</taxon>
        <taxon>Agaricineae</taxon>
        <taxon>Galeropsidaceae</taxon>
        <taxon>Panaeolus</taxon>
    </lineage>
</organism>
<proteinExistence type="predicted"/>
<comment type="caution">
    <text evidence="1">The sequence shown here is derived from an EMBL/GenBank/DDBJ whole genome shotgun (WGS) entry which is preliminary data.</text>
</comment>
<dbReference type="Proteomes" id="UP000284842">
    <property type="component" value="Unassembled WGS sequence"/>
</dbReference>